<feature type="domain" description="LptD C-terminal" evidence="3">
    <location>
        <begin position="315"/>
        <end position="689"/>
    </location>
</feature>
<dbReference type="Proteomes" id="UP001205843">
    <property type="component" value="Unassembled WGS sequence"/>
</dbReference>
<dbReference type="InterPro" id="IPR020889">
    <property type="entry name" value="LipoPS_assembly_LptD"/>
</dbReference>
<dbReference type="GO" id="GO:1990351">
    <property type="term" value="C:transporter complex"/>
    <property type="evidence" value="ECO:0007669"/>
    <property type="project" value="TreeGrafter"/>
</dbReference>
<protein>
    <recommendedName>
        <fullName evidence="2">LPS-assembly protein LptD</fullName>
    </recommendedName>
</protein>
<gene>
    <name evidence="2" type="primary">lptD</name>
    <name evidence="5" type="ORF">J2T57_000070</name>
</gene>
<feature type="domain" description="LPS-assembly protein LptD central" evidence="4">
    <location>
        <begin position="224"/>
        <end position="294"/>
    </location>
</feature>
<dbReference type="GO" id="GO:0043165">
    <property type="term" value="P:Gram-negative-bacterium-type cell outer membrane assembly"/>
    <property type="evidence" value="ECO:0007669"/>
    <property type="project" value="UniProtKB-UniRule"/>
</dbReference>
<evidence type="ECO:0000259" key="3">
    <source>
        <dbReference type="Pfam" id="PF04453"/>
    </source>
</evidence>
<evidence type="ECO:0000313" key="6">
    <source>
        <dbReference type="Proteomes" id="UP001205843"/>
    </source>
</evidence>
<keyword evidence="2" id="KW-0472">Membrane</keyword>
<name>A0AAE3KAY9_9GAMM</name>
<evidence type="ECO:0000256" key="2">
    <source>
        <dbReference type="HAMAP-Rule" id="MF_01411"/>
    </source>
</evidence>
<dbReference type="InterPro" id="IPR045659">
    <property type="entry name" value="LptD_2"/>
</dbReference>
<reference evidence="5" key="1">
    <citation type="submission" date="2022-03" db="EMBL/GenBank/DDBJ databases">
        <title>Genomic Encyclopedia of Type Strains, Phase III (KMG-III): the genomes of soil and plant-associated and newly described type strains.</title>
        <authorList>
            <person name="Whitman W."/>
        </authorList>
    </citation>
    <scope>NUCLEOTIDE SEQUENCE</scope>
    <source>
        <strain evidence="5">ANL 6-2</strain>
    </source>
</reference>
<dbReference type="PANTHER" id="PTHR30189">
    <property type="entry name" value="LPS-ASSEMBLY PROTEIN"/>
    <property type="match status" value="1"/>
</dbReference>
<dbReference type="PANTHER" id="PTHR30189:SF1">
    <property type="entry name" value="LPS-ASSEMBLY PROTEIN LPTD"/>
    <property type="match status" value="1"/>
</dbReference>
<dbReference type="Pfam" id="PF19838">
    <property type="entry name" value="LptD_2"/>
    <property type="match status" value="1"/>
</dbReference>
<keyword evidence="1 2" id="KW-0998">Cell outer membrane</keyword>
<feature type="chain" id="PRO_5041752263" description="LPS-assembly protein LptD" evidence="2">
    <location>
        <begin position="32"/>
        <end position="770"/>
    </location>
</feature>
<comment type="caution">
    <text evidence="2">Lacks conserved residue(s) required for the propagation of feature annotation.</text>
</comment>
<comment type="subunit">
    <text evidence="2">Component of the lipopolysaccharide transport and assembly complex. Interacts with LptE and LptA.</text>
</comment>
<dbReference type="AlphaFoldDB" id="A0AAE3KAY9"/>
<dbReference type="Pfam" id="PF04453">
    <property type="entry name" value="LptD"/>
    <property type="match status" value="1"/>
</dbReference>
<dbReference type="InterPro" id="IPR050218">
    <property type="entry name" value="LptD"/>
</dbReference>
<keyword evidence="6" id="KW-1185">Reference proteome</keyword>
<organism evidence="5 6">
    <name type="scientific">Natronocella acetinitrilica</name>
    <dbReference type="NCBI Taxonomy" id="414046"/>
    <lineage>
        <taxon>Bacteria</taxon>
        <taxon>Pseudomonadati</taxon>
        <taxon>Pseudomonadota</taxon>
        <taxon>Gammaproteobacteria</taxon>
        <taxon>Chromatiales</taxon>
        <taxon>Ectothiorhodospiraceae</taxon>
        <taxon>Natronocella</taxon>
    </lineage>
</organism>
<evidence type="ECO:0000256" key="1">
    <source>
        <dbReference type="ARBA" id="ARBA00023237"/>
    </source>
</evidence>
<dbReference type="InterPro" id="IPR007543">
    <property type="entry name" value="LptD_C"/>
</dbReference>
<comment type="similarity">
    <text evidence="2">Belongs to the LptD family.</text>
</comment>
<evidence type="ECO:0000259" key="4">
    <source>
        <dbReference type="Pfam" id="PF19838"/>
    </source>
</evidence>
<keyword evidence="2" id="KW-0732">Signal</keyword>
<proteinExistence type="inferred from homology"/>
<dbReference type="GO" id="GO:0015920">
    <property type="term" value="P:lipopolysaccharide transport"/>
    <property type="evidence" value="ECO:0007669"/>
    <property type="project" value="InterPro"/>
</dbReference>
<sequence length="770" mass="88443" precursor="true">MSRPERPLAPRRLAGPLAAMMLTFGLSPAMAAEPPPRDVWPAMPSPGDQWAACLDRPAVPTIRADRAARRGPDVATRIDADRMRYETTEGRYSFSGDVSLERADQWLGADEVLYREMEDRVDARGSLLYGEEGLRLFAEQGYMLLGAGSGKLDRARYLVPETLTQGETDRIRLDEDGVVHLSGATYSTCEPGNELWQLRVSRLRLNRDTGVGEAWDARMTLFGTPVAYVPYMNFPIDERRKSGLLPPTFRQSERVGTDFALPYYWNIAPNYDATFTPRYMSQRGYMMEGEFRHLQSWNSGEVRGAYLPDDNELERDRWALSVQQRANLARGVSGSLDVNRVSDEDYFRDFGSSFDQSSTTHLRSRAQLRHRQGDWTSTARADWFQTLSPTISAGNRPYERLPQVVMSYTPWRADLGPVALDYRLDAEAVRFDHPEPRLRDTGTRLDITPRLALPYERQAGFIRPSVALRHTQYDLDRVEGEEDENLSRTTPISSLDAGIYLERHFQAFNRPLRQTLEPRAYYLYVPRRDQSDFPLFDTTAAQPTLFQFYSENRFIGADRMGDANQLTTGLTSRFVDRATGAEYFRVGVGQIRYFDDREVQLRASDPIDETNRSDIIGEARAQLPAGFSVGGEVVWDPDAEETRFTSARINYQPRNDAVISTAYRARRDNGELTLEQRDIAMVWPVFQRWHVFGGWRYSMLEDRTLEAFGGLEYRDCCWSLRLVNRYYRDDILEEPERSVMLQFEFRGLGSVGDRIEDFLQDSIYGYQDMR</sequence>
<evidence type="ECO:0000313" key="5">
    <source>
        <dbReference type="EMBL" id="MCP1672978.1"/>
    </source>
</evidence>
<comment type="subcellular location">
    <subcellularLocation>
        <location evidence="2">Cell outer membrane</location>
    </subcellularLocation>
</comment>
<comment type="caution">
    <text evidence="5">The sequence shown here is derived from an EMBL/GenBank/DDBJ whole genome shotgun (WGS) entry which is preliminary data.</text>
</comment>
<dbReference type="EMBL" id="JALJXV010000001">
    <property type="protein sequence ID" value="MCP1672978.1"/>
    <property type="molecule type" value="Genomic_DNA"/>
</dbReference>
<dbReference type="RefSeq" id="WP_253472577.1">
    <property type="nucleotide sequence ID" value="NZ_JALJXV010000001.1"/>
</dbReference>
<dbReference type="HAMAP" id="MF_01411">
    <property type="entry name" value="LPS_assembly_LptD"/>
    <property type="match status" value="1"/>
</dbReference>
<feature type="signal peptide" evidence="2">
    <location>
        <begin position="1"/>
        <end position="31"/>
    </location>
</feature>
<comment type="function">
    <text evidence="2">Together with LptE, is involved in the assembly of lipopolysaccharide (LPS) at the surface of the outer membrane.</text>
</comment>
<dbReference type="GO" id="GO:0009279">
    <property type="term" value="C:cell outer membrane"/>
    <property type="evidence" value="ECO:0007669"/>
    <property type="project" value="UniProtKB-SubCell"/>
</dbReference>
<accession>A0AAE3KAY9</accession>